<dbReference type="EMBL" id="BPTT01000001">
    <property type="protein sequence ID" value="GJG33064.1"/>
    <property type="molecule type" value="Genomic_DNA"/>
</dbReference>
<protein>
    <recommendedName>
        <fullName evidence="3">tRNA nuclease CdiA C-terminal domain-containing protein</fullName>
    </recommendedName>
</protein>
<evidence type="ECO:0008006" key="3">
    <source>
        <dbReference type="Google" id="ProtNLM"/>
    </source>
</evidence>
<organism evidence="1 2">
    <name type="scientific">Xylanibacter ruminicola</name>
    <name type="common">Prevotella ruminicola</name>
    <dbReference type="NCBI Taxonomy" id="839"/>
    <lineage>
        <taxon>Bacteria</taxon>
        <taxon>Pseudomonadati</taxon>
        <taxon>Bacteroidota</taxon>
        <taxon>Bacteroidia</taxon>
        <taxon>Bacteroidales</taxon>
        <taxon>Prevotellaceae</taxon>
        <taxon>Xylanibacter</taxon>
    </lineage>
</organism>
<dbReference type="Proteomes" id="UP000887097">
    <property type="component" value="Unassembled WGS sequence"/>
</dbReference>
<name>A0AA37MP18_XYLRU</name>
<sequence>MIQEDIVEYEILEEDFSSEWIVSEPPTRDLDTLLEDLHSLHGSAFVTQLKYIAAHRAFTPISGETGIYSVGGEQDADFENLLNAARKAVEHGYRVFILPNPKGIRTADFIFEKKSNYKMYDLKTIIGQSSVVNRLFESIGQSNRVLLNINTEYNARLLASDIKSYFEVNDDAVEVLIFKGKKVISVNRVGVGSTNFNRVFRKKYEK</sequence>
<evidence type="ECO:0000313" key="2">
    <source>
        <dbReference type="Proteomes" id="UP000887097"/>
    </source>
</evidence>
<accession>A0AA37MP18</accession>
<proteinExistence type="predicted"/>
<evidence type="ECO:0000313" key="1">
    <source>
        <dbReference type="EMBL" id="GJG33064.1"/>
    </source>
</evidence>
<dbReference type="GeneID" id="31500210"/>
<dbReference type="AlphaFoldDB" id="A0AA37MP18"/>
<dbReference type="RefSeq" id="WP_041385614.1">
    <property type="nucleotide sequence ID" value="NZ_BPTT01000001.1"/>
</dbReference>
<gene>
    <name evidence="1" type="ORF">PRMUPPPA20_11730</name>
</gene>
<reference evidence="1" key="1">
    <citation type="submission" date="2021-08" db="EMBL/GenBank/DDBJ databases">
        <title>Prevotella lacticifex sp. nov., isolated from rumen of cow.</title>
        <authorList>
            <person name="Shinkai T."/>
            <person name="Ikeyama N."/>
            <person name="Kumagai M."/>
            <person name="Ohmori H."/>
            <person name="Sakamoto M."/>
            <person name="Ohkuma M."/>
            <person name="Mitsumori M."/>
        </authorList>
    </citation>
    <scope>NUCLEOTIDE SEQUENCE</scope>
    <source>
        <strain evidence="1">JCM 8259</strain>
    </source>
</reference>
<comment type="caution">
    <text evidence="1">The sequence shown here is derived from an EMBL/GenBank/DDBJ whole genome shotgun (WGS) entry which is preliminary data.</text>
</comment>